<organism evidence="1 2">
    <name type="scientific">Eleutherodactylus coqui</name>
    <name type="common">Puerto Rican coqui</name>
    <dbReference type="NCBI Taxonomy" id="57060"/>
    <lineage>
        <taxon>Eukaryota</taxon>
        <taxon>Metazoa</taxon>
        <taxon>Chordata</taxon>
        <taxon>Craniata</taxon>
        <taxon>Vertebrata</taxon>
        <taxon>Euteleostomi</taxon>
        <taxon>Amphibia</taxon>
        <taxon>Batrachia</taxon>
        <taxon>Anura</taxon>
        <taxon>Neobatrachia</taxon>
        <taxon>Hyloidea</taxon>
        <taxon>Eleutherodactylidae</taxon>
        <taxon>Eleutherodactylinae</taxon>
        <taxon>Eleutherodactylus</taxon>
        <taxon>Eleutherodactylus</taxon>
    </lineage>
</organism>
<name>A0A8J6K579_ELECQ</name>
<dbReference type="Proteomes" id="UP000770717">
    <property type="component" value="Unassembled WGS sequence"/>
</dbReference>
<reference evidence="1" key="1">
    <citation type="thesis" date="2020" institute="ProQuest LLC" country="789 East Eisenhower Parkway, Ann Arbor, MI, USA">
        <title>Comparative Genomics and Chromosome Evolution.</title>
        <authorList>
            <person name="Mudd A.B."/>
        </authorList>
    </citation>
    <scope>NUCLEOTIDE SEQUENCE</scope>
    <source>
        <strain evidence="1">HN-11 Male</strain>
        <tissue evidence="1">Kidney and liver</tissue>
    </source>
</reference>
<proteinExistence type="predicted"/>
<evidence type="ECO:0000313" key="1">
    <source>
        <dbReference type="EMBL" id="KAG9480277.1"/>
    </source>
</evidence>
<accession>A0A8J6K579</accession>
<sequence length="92" mass="10470">MRARTELIYKTEGFQIEMKSHLITSFFSTVIGTSAPKSTGPPPTTTSHVPTRRALCCTPHAGFIGPCKQNPWQNLRVIYRAHLWSFYRVSME</sequence>
<evidence type="ECO:0000313" key="2">
    <source>
        <dbReference type="Proteomes" id="UP000770717"/>
    </source>
</evidence>
<dbReference type="AlphaFoldDB" id="A0A8J6K579"/>
<gene>
    <name evidence="1" type="ORF">GDO78_011995</name>
</gene>
<comment type="caution">
    <text evidence="1">The sequence shown here is derived from an EMBL/GenBank/DDBJ whole genome shotgun (WGS) entry which is preliminary data.</text>
</comment>
<protein>
    <submittedName>
        <fullName evidence="1">Uncharacterized protein</fullName>
    </submittedName>
</protein>
<keyword evidence="2" id="KW-1185">Reference proteome</keyword>
<dbReference type="EMBL" id="WNTK01000007">
    <property type="protein sequence ID" value="KAG9480277.1"/>
    <property type="molecule type" value="Genomic_DNA"/>
</dbReference>